<comment type="caution">
    <text evidence="2">The sequence shown here is derived from an EMBL/GenBank/DDBJ whole genome shotgun (WGS) entry which is preliminary data.</text>
</comment>
<reference evidence="2 3" key="1">
    <citation type="journal article" date="2022" name="Nat. Plants">
        <title>Genomes of leafy and leafless Platanthera orchids illuminate the evolution of mycoheterotrophy.</title>
        <authorList>
            <person name="Li M.H."/>
            <person name="Liu K.W."/>
            <person name="Li Z."/>
            <person name="Lu H.C."/>
            <person name="Ye Q.L."/>
            <person name="Zhang D."/>
            <person name="Wang J.Y."/>
            <person name="Li Y.F."/>
            <person name="Zhong Z.M."/>
            <person name="Liu X."/>
            <person name="Yu X."/>
            <person name="Liu D.K."/>
            <person name="Tu X.D."/>
            <person name="Liu B."/>
            <person name="Hao Y."/>
            <person name="Liao X.Y."/>
            <person name="Jiang Y.T."/>
            <person name="Sun W.H."/>
            <person name="Chen J."/>
            <person name="Chen Y.Q."/>
            <person name="Ai Y."/>
            <person name="Zhai J.W."/>
            <person name="Wu S.S."/>
            <person name="Zhou Z."/>
            <person name="Hsiao Y.Y."/>
            <person name="Wu W.L."/>
            <person name="Chen Y.Y."/>
            <person name="Lin Y.F."/>
            <person name="Hsu J.L."/>
            <person name="Li C.Y."/>
            <person name="Wang Z.W."/>
            <person name="Zhao X."/>
            <person name="Zhong W.Y."/>
            <person name="Ma X.K."/>
            <person name="Ma L."/>
            <person name="Huang J."/>
            <person name="Chen G.Z."/>
            <person name="Huang M.Z."/>
            <person name="Huang L."/>
            <person name="Peng D.H."/>
            <person name="Luo Y.B."/>
            <person name="Zou S.Q."/>
            <person name="Chen S.P."/>
            <person name="Lan S."/>
            <person name="Tsai W.C."/>
            <person name="Van de Peer Y."/>
            <person name="Liu Z.J."/>
        </authorList>
    </citation>
    <scope>NUCLEOTIDE SEQUENCE [LARGE SCALE GENOMIC DNA]</scope>
    <source>
        <strain evidence="2">Lor288</strain>
    </source>
</reference>
<evidence type="ECO:0000256" key="1">
    <source>
        <dbReference type="SAM" id="MobiDB-lite"/>
    </source>
</evidence>
<feature type="compositionally biased region" description="Polar residues" evidence="1">
    <location>
        <begin position="104"/>
        <end position="118"/>
    </location>
</feature>
<evidence type="ECO:0000313" key="2">
    <source>
        <dbReference type="EMBL" id="KAK8937563.1"/>
    </source>
</evidence>
<feature type="region of interest" description="Disordered" evidence="1">
    <location>
        <begin position="99"/>
        <end position="118"/>
    </location>
</feature>
<dbReference type="Proteomes" id="UP001412067">
    <property type="component" value="Unassembled WGS sequence"/>
</dbReference>
<dbReference type="EMBL" id="JBBWWR010000021">
    <property type="protein sequence ID" value="KAK8937563.1"/>
    <property type="molecule type" value="Genomic_DNA"/>
</dbReference>
<accession>A0ABR2LCF0</accession>
<gene>
    <name evidence="2" type="ORF">KSP40_PGU006319</name>
</gene>
<organism evidence="2 3">
    <name type="scientific">Platanthera guangdongensis</name>
    <dbReference type="NCBI Taxonomy" id="2320717"/>
    <lineage>
        <taxon>Eukaryota</taxon>
        <taxon>Viridiplantae</taxon>
        <taxon>Streptophyta</taxon>
        <taxon>Embryophyta</taxon>
        <taxon>Tracheophyta</taxon>
        <taxon>Spermatophyta</taxon>
        <taxon>Magnoliopsida</taxon>
        <taxon>Liliopsida</taxon>
        <taxon>Asparagales</taxon>
        <taxon>Orchidaceae</taxon>
        <taxon>Orchidoideae</taxon>
        <taxon>Orchideae</taxon>
        <taxon>Orchidinae</taxon>
        <taxon>Platanthera</taxon>
    </lineage>
</organism>
<keyword evidence="3" id="KW-1185">Reference proteome</keyword>
<name>A0ABR2LCF0_9ASPA</name>
<feature type="region of interest" description="Disordered" evidence="1">
    <location>
        <begin position="1"/>
        <end position="28"/>
    </location>
</feature>
<proteinExistence type="predicted"/>
<evidence type="ECO:0000313" key="3">
    <source>
        <dbReference type="Proteomes" id="UP001412067"/>
    </source>
</evidence>
<protein>
    <submittedName>
        <fullName evidence="2">Uncharacterized protein</fullName>
    </submittedName>
</protein>
<sequence>MVIGGGGVNQNRKDETLLRDPPIKRPKGVSNVRIKGHWEKNTRAPSTTFYLYIFETKFITRSIMILIFSNVGKRGDLKSKAIPMNDNRSKTKVYNFFDSPEPMHQSTPQATPANIDSH</sequence>
<feature type="compositionally biased region" description="Basic and acidic residues" evidence="1">
    <location>
        <begin position="11"/>
        <end position="23"/>
    </location>
</feature>